<feature type="compositionally biased region" description="Basic and acidic residues" evidence="7">
    <location>
        <begin position="55"/>
        <end position="75"/>
    </location>
</feature>
<feature type="compositionally biased region" description="Basic and acidic residues" evidence="7">
    <location>
        <begin position="89"/>
        <end position="99"/>
    </location>
</feature>
<feature type="domain" description="Glycerol-3-phosphate dehydrogenase NAD-dependent C-terminal" evidence="10">
    <location>
        <begin position="320"/>
        <end position="466"/>
    </location>
</feature>
<dbReference type="PRINTS" id="PR00077">
    <property type="entry name" value="GPDHDRGNASE"/>
</dbReference>
<dbReference type="GO" id="GO:0005829">
    <property type="term" value="C:cytosol"/>
    <property type="evidence" value="ECO:0007669"/>
    <property type="project" value="TreeGrafter"/>
</dbReference>
<feature type="domain" description="Glycerol-3-phosphate dehydrogenase NAD-dependent N-terminal" evidence="9">
    <location>
        <begin position="144"/>
        <end position="301"/>
    </location>
</feature>
<dbReference type="NCBIfam" id="NF000942">
    <property type="entry name" value="PRK00094.1-4"/>
    <property type="match status" value="1"/>
</dbReference>
<evidence type="ECO:0000256" key="5">
    <source>
        <dbReference type="RuleBase" id="RU000437"/>
    </source>
</evidence>
<proteinExistence type="inferred from homology"/>
<name>A0A0G4F8W7_9ALVE</name>
<evidence type="ECO:0000259" key="9">
    <source>
        <dbReference type="Pfam" id="PF01210"/>
    </source>
</evidence>
<dbReference type="EMBL" id="CDMZ01000209">
    <property type="protein sequence ID" value="CEM09189.1"/>
    <property type="molecule type" value="Genomic_DNA"/>
</dbReference>
<dbReference type="GO" id="GO:0141152">
    <property type="term" value="F:glycerol-3-phosphate dehydrogenase (NAD+) activity"/>
    <property type="evidence" value="ECO:0007669"/>
    <property type="project" value="UniProtKB-UniRule"/>
</dbReference>
<evidence type="ECO:0000256" key="2">
    <source>
        <dbReference type="ARBA" id="ARBA00023002"/>
    </source>
</evidence>
<dbReference type="FunFam" id="3.40.50.720:FF:000019">
    <property type="entry name" value="Glycerol-3-phosphate dehydrogenase [NAD(P)+]"/>
    <property type="match status" value="1"/>
</dbReference>
<reference evidence="11" key="1">
    <citation type="submission" date="2014-11" db="EMBL/GenBank/DDBJ databases">
        <authorList>
            <person name="Otto D Thomas"/>
            <person name="Naeem Raeece"/>
        </authorList>
    </citation>
    <scope>NUCLEOTIDE SEQUENCE</scope>
</reference>
<gene>
    <name evidence="11" type="ORF">Cvel_2972</name>
</gene>
<dbReference type="HAMAP" id="MF_00394">
    <property type="entry name" value="NAD_Glyc3P_dehydrog"/>
    <property type="match status" value="1"/>
</dbReference>
<dbReference type="PANTHER" id="PTHR11728:SF1">
    <property type="entry name" value="GLYCEROL-3-PHOSPHATE DEHYDROGENASE [NAD(+)] 2, CHLOROPLASTIC"/>
    <property type="match status" value="1"/>
</dbReference>
<evidence type="ECO:0000256" key="4">
    <source>
        <dbReference type="ARBA" id="ARBA00048683"/>
    </source>
</evidence>
<keyword evidence="8" id="KW-0732">Signal</keyword>
<feature type="region of interest" description="Disordered" evidence="7">
    <location>
        <begin position="53"/>
        <end position="124"/>
    </location>
</feature>
<keyword evidence="2 5" id="KW-0560">Oxidoreductase</keyword>
<accession>A0A0G4F8W7</accession>
<dbReference type="GO" id="GO:0046168">
    <property type="term" value="P:glycerol-3-phosphate catabolic process"/>
    <property type="evidence" value="ECO:0007669"/>
    <property type="project" value="UniProtKB-UniRule"/>
</dbReference>
<dbReference type="VEuPathDB" id="CryptoDB:Cvel_2972"/>
<dbReference type="SUPFAM" id="SSF51735">
    <property type="entry name" value="NAD(P)-binding Rossmann-fold domains"/>
    <property type="match status" value="1"/>
</dbReference>
<dbReference type="InterPro" id="IPR036291">
    <property type="entry name" value="NAD(P)-bd_dom_sf"/>
</dbReference>
<comment type="similarity">
    <text evidence="1 5">Belongs to the NAD-dependent glycerol-3-phosphate dehydrogenase family.</text>
</comment>
<evidence type="ECO:0000313" key="11">
    <source>
        <dbReference type="EMBL" id="CEM09189.1"/>
    </source>
</evidence>
<evidence type="ECO:0000256" key="6">
    <source>
        <dbReference type="RuleBase" id="RU361243"/>
    </source>
</evidence>
<dbReference type="Pfam" id="PF07479">
    <property type="entry name" value="NAD_Gly3P_dh_C"/>
    <property type="match status" value="1"/>
</dbReference>
<dbReference type="SUPFAM" id="SSF48179">
    <property type="entry name" value="6-phosphogluconate dehydrogenase C-terminal domain-like"/>
    <property type="match status" value="1"/>
</dbReference>
<evidence type="ECO:0000256" key="1">
    <source>
        <dbReference type="ARBA" id="ARBA00011009"/>
    </source>
</evidence>
<dbReference type="InterPro" id="IPR011128">
    <property type="entry name" value="G3P_DH_NAD-dep_N"/>
</dbReference>
<dbReference type="EC" id="1.1.1.8" evidence="6"/>
<dbReference type="Gene3D" id="3.40.50.720">
    <property type="entry name" value="NAD(P)-binding Rossmann-like Domain"/>
    <property type="match status" value="1"/>
</dbReference>
<sequence>MFFCGVCLKRKVLWRKKQKQPFLFLLLLCLVASLSFPPHTDAFTHPSLLHAHLKSARDTSRRERTERIDTQRPKEQQGQSLFAIPQHLRNGDDGKDPSFKKIRPCRSHATPLQPAQTQSSDRRVKEPTTVLHSHWNSRLPDNLKVVVFGGGNFALAMASLFARKNIPVTMLLRDAGVADHMNTERRHPKYMSDLQIPDGLSATADPEEALRGVTHIFHCVPCQYSREFLKGVAEFVPPGTPIVSASKGIEVGTLCLMKDVIKESIQGTYPTAFISGPSFAREIVQCLPTAVVVASEEKEFAREVQKMMKCDYFQVLTTTDVMGVELGGAIKNVVAIAAGISEGLELGMNAQAALVTAGTMEMRRVGALMGAQASTFAGLSGAGDAFATCFGPLSRNRALGNRLGRGETMEAILSSSREVAEGVQTSRSLRALIEAKSSGFRKDLKFPIIFGIAQILDGDMTPREGLELIMTTRALDAAYTRIK</sequence>
<dbReference type="PROSITE" id="PS00957">
    <property type="entry name" value="NAD_G3PDH"/>
    <property type="match status" value="1"/>
</dbReference>
<dbReference type="GO" id="GO:0051287">
    <property type="term" value="F:NAD binding"/>
    <property type="evidence" value="ECO:0007669"/>
    <property type="project" value="UniProtKB-UniRule"/>
</dbReference>
<dbReference type="InterPro" id="IPR006168">
    <property type="entry name" value="G3P_DH_NAD-dep"/>
</dbReference>
<dbReference type="InterPro" id="IPR013328">
    <property type="entry name" value="6PGD_dom2"/>
</dbReference>
<dbReference type="InterPro" id="IPR008927">
    <property type="entry name" value="6-PGluconate_DH-like_C_sf"/>
</dbReference>
<evidence type="ECO:0000256" key="8">
    <source>
        <dbReference type="SAM" id="SignalP"/>
    </source>
</evidence>
<evidence type="ECO:0000259" key="10">
    <source>
        <dbReference type="Pfam" id="PF07479"/>
    </source>
</evidence>
<dbReference type="AlphaFoldDB" id="A0A0G4F8W7"/>
<comment type="catalytic activity">
    <reaction evidence="4 6">
        <text>sn-glycerol 3-phosphate + NAD(+) = dihydroxyacetone phosphate + NADH + H(+)</text>
        <dbReference type="Rhea" id="RHEA:11092"/>
        <dbReference type="ChEBI" id="CHEBI:15378"/>
        <dbReference type="ChEBI" id="CHEBI:57540"/>
        <dbReference type="ChEBI" id="CHEBI:57597"/>
        <dbReference type="ChEBI" id="CHEBI:57642"/>
        <dbReference type="ChEBI" id="CHEBI:57945"/>
        <dbReference type="EC" id="1.1.1.8"/>
    </reaction>
</comment>
<dbReference type="Gene3D" id="1.10.1040.10">
    <property type="entry name" value="N-(1-d-carboxylethyl)-l-norvaline Dehydrogenase, domain 2"/>
    <property type="match status" value="1"/>
</dbReference>
<dbReference type="InterPro" id="IPR006109">
    <property type="entry name" value="G3P_DH_NAD-dep_C"/>
</dbReference>
<protein>
    <recommendedName>
        <fullName evidence="6">Glycerol-3-phosphate dehydrogenase [NAD(+)]</fullName>
        <ecNumber evidence="6">1.1.1.8</ecNumber>
    </recommendedName>
</protein>
<evidence type="ECO:0000256" key="7">
    <source>
        <dbReference type="SAM" id="MobiDB-lite"/>
    </source>
</evidence>
<dbReference type="PhylomeDB" id="A0A0G4F8W7"/>
<dbReference type="NCBIfam" id="NF000940">
    <property type="entry name" value="PRK00094.1-2"/>
    <property type="match status" value="1"/>
</dbReference>
<keyword evidence="3 5" id="KW-0520">NAD</keyword>
<dbReference type="GO" id="GO:0005975">
    <property type="term" value="P:carbohydrate metabolic process"/>
    <property type="evidence" value="ECO:0007669"/>
    <property type="project" value="InterPro"/>
</dbReference>
<dbReference type="Pfam" id="PF01210">
    <property type="entry name" value="NAD_Gly3P_dh_N"/>
    <property type="match status" value="1"/>
</dbReference>
<evidence type="ECO:0000256" key="3">
    <source>
        <dbReference type="ARBA" id="ARBA00023027"/>
    </source>
</evidence>
<organism evidence="11">
    <name type="scientific">Chromera velia CCMP2878</name>
    <dbReference type="NCBI Taxonomy" id="1169474"/>
    <lineage>
        <taxon>Eukaryota</taxon>
        <taxon>Sar</taxon>
        <taxon>Alveolata</taxon>
        <taxon>Colpodellida</taxon>
        <taxon>Chromeraceae</taxon>
        <taxon>Chromera</taxon>
    </lineage>
</organism>
<feature type="signal peptide" evidence="8">
    <location>
        <begin position="1"/>
        <end position="42"/>
    </location>
</feature>
<feature type="chain" id="PRO_5005188257" description="Glycerol-3-phosphate dehydrogenase [NAD(+)]" evidence="8">
    <location>
        <begin position="43"/>
        <end position="483"/>
    </location>
</feature>
<dbReference type="PANTHER" id="PTHR11728">
    <property type="entry name" value="GLYCEROL-3-PHOSPHATE DEHYDROGENASE"/>
    <property type="match status" value="1"/>
</dbReference>